<gene>
    <name evidence="1" type="ORF">ABT404_17220</name>
</gene>
<proteinExistence type="predicted"/>
<dbReference type="Proteomes" id="UP001474181">
    <property type="component" value="Unassembled WGS sequence"/>
</dbReference>
<keyword evidence="2" id="KW-1185">Reference proteome</keyword>
<dbReference type="RefSeq" id="WP_350781831.1">
    <property type="nucleotide sequence ID" value="NZ_JBEPEK010000106.1"/>
</dbReference>
<reference evidence="1 2" key="1">
    <citation type="submission" date="2024-06" db="EMBL/GenBank/DDBJ databases">
        <title>The Natural Products Discovery Center: Release of the First 8490 Sequenced Strains for Exploring Actinobacteria Biosynthetic Diversity.</title>
        <authorList>
            <person name="Kalkreuter E."/>
            <person name="Kautsar S.A."/>
            <person name="Yang D."/>
            <person name="Bader C.D."/>
            <person name="Teijaro C.N."/>
            <person name="Fluegel L."/>
            <person name="Davis C.M."/>
            <person name="Simpson J.R."/>
            <person name="Lauterbach L."/>
            <person name="Steele A.D."/>
            <person name="Gui C."/>
            <person name="Meng S."/>
            <person name="Li G."/>
            <person name="Viehrig K."/>
            <person name="Ye F."/>
            <person name="Su P."/>
            <person name="Kiefer A.F."/>
            <person name="Nichols A."/>
            <person name="Cepeda A.J."/>
            <person name="Yan W."/>
            <person name="Fan B."/>
            <person name="Jiang Y."/>
            <person name="Adhikari A."/>
            <person name="Zheng C.-J."/>
            <person name="Schuster L."/>
            <person name="Cowan T.M."/>
            <person name="Smanski M.J."/>
            <person name="Chevrette M.G."/>
            <person name="De Carvalho L.P.S."/>
            <person name="Shen B."/>
        </authorList>
    </citation>
    <scope>NUCLEOTIDE SEQUENCE [LARGE SCALE GENOMIC DNA]</scope>
    <source>
        <strain evidence="1 2">NPDC000234</strain>
    </source>
</reference>
<comment type="caution">
    <text evidence="1">The sequence shown here is derived from an EMBL/GenBank/DDBJ whole genome shotgun (WGS) entry which is preliminary data.</text>
</comment>
<accession>A0ABV1WWM6</accession>
<sequence length="130" mass="13703">MADWNTRLEVKLGDATITPITTFTPTFNVPHTVLHSIEADNVGFVRQPATFTFTMGVPAVATAVAELTQLATTGAEFQVVVAEKKGTDWAFGSLRFARCIVTSASPSNVVVDGVPQASFTCLALSVGVEA</sequence>
<dbReference type="EMBL" id="JBEPEK010000106">
    <property type="protein sequence ID" value="MER7181195.1"/>
    <property type="molecule type" value="Genomic_DNA"/>
</dbReference>
<evidence type="ECO:0000313" key="1">
    <source>
        <dbReference type="EMBL" id="MER7181195.1"/>
    </source>
</evidence>
<evidence type="ECO:0000313" key="2">
    <source>
        <dbReference type="Proteomes" id="UP001474181"/>
    </source>
</evidence>
<name>A0ABV1WWM6_9ACTN</name>
<organism evidence="1 2">
    <name type="scientific">Streptomyces hyaluromycini</name>
    <dbReference type="NCBI Taxonomy" id="1377993"/>
    <lineage>
        <taxon>Bacteria</taxon>
        <taxon>Bacillati</taxon>
        <taxon>Actinomycetota</taxon>
        <taxon>Actinomycetes</taxon>
        <taxon>Kitasatosporales</taxon>
        <taxon>Streptomycetaceae</taxon>
        <taxon>Streptomyces</taxon>
    </lineage>
</organism>
<protein>
    <submittedName>
        <fullName evidence="1">Uncharacterized protein</fullName>
    </submittedName>
</protein>